<dbReference type="EMBL" id="CP001338">
    <property type="protein sequence ID" value="ACL17517.1"/>
    <property type="molecule type" value="Genomic_DNA"/>
</dbReference>
<dbReference type="Gene3D" id="1.10.1520.10">
    <property type="entry name" value="Ribonuclease III domain"/>
    <property type="match status" value="1"/>
</dbReference>
<evidence type="ECO:0000259" key="1">
    <source>
        <dbReference type="PROSITE" id="PS50142"/>
    </source>
</evidence>
<evidence type="ECO:0000313" key="2">
    <source>
        <dbReference type="EMBL" id="ACL17517.1"/>
    </source>
</evidence>
<dbReference type="eggNOG" id="arCOG03457">
    <property type="taxonomic scope" value="Archaea"/>
</dbReference>
<dbReference type="GO" id="GO:0006396">
    <property type="term" value="P:RNA processing"/>
    <property type="evidence" value="ECO:0007669"/>
    <property type="project" value="InterPro"/>
</dbReference>
<dbReference type="KEGG" id="mpl:Mpal_2224"/>
<dbReference type="STRING" id="521011.Mpal_2224"/>
<dbReference type="SUPFAM" id="SSF69065">
    <property type="entry name" value="RNase III domain-like"/>
    <property type="match status" value="1"/>
</dbReference>
<dbReference type="InterPro" id="IPR036389">
    <property type="entry name" value="RNase_III_sf"/>
</dbReference>
<name>B8GE16_METPE</name>
<dbReference type="OrthoDB" id="106853at2157"/>
<dbReference type="GeneID" id="7271310"/>
<organism evidence="2 3">
    <name type="scientific">Methanosphaerula palustris (strain ATCC BAA-1556 / DSM 19958 / E1-9c)</name>
    <dbReference type="NCBI Taxonomy" id="521011"/>
    <lineage>
        <taxon>Archaea</taxon>
        <taxon>Methanobacteriati</taxon>
        <taxon>Methanobacteriota</taxon>
        <taxon>Stenosarchaea group</taxon>
        <taxon>Methanomicrobia</taxon>
        <taxon>Methanomicrobiales</taxon>
        <taxon>Methanoregulaceae</taxon>
        <taxon>Methanosphaerula</taxon>
    </lineage>
</organism>
<dbReference type="GO" id="GO:0004525">
    <property type="term" value="F:ribonuclease III activity"/>
    <property type="evidence" value="ECO:0007669"/>
    <property type="project" value="InterPro"/>
</dbReference>
<evidence type="ECO:0000313" key="3">
    <source>
        <dbReference type="Proteomes" id="UP000002457"/>
    </source>
</evidence>
<keyword evidence="3" id="KW-1185">Reference proteome</keyword>
<dbReference type="RefSeq" id="WP_012618836.1">
    <property type="nucleotide sequence ID" value="NC_011832.1"/>
</dbReference>
<proteinExistence type="predicted"/>
<feature type="domain" description="RNase III" evidence="1">
    <location>
        <begin position="7"/>
        <end position="135"/>
    </location>
</feature>
<dbReference type="Proteomes" id="UP000002457">
    <property type="component" value="Chromosome"/>
</dbReference>
<accession>B8GE16</accession>
<dbReference type="InterPro" id="IPR000999">
    <property type="entry name" value="RNase_III_dom"/>
</dbReference>
<dbReference type="PROSITE" id="PS50142">
    <property type="entry name" value="RNASE_3_2"/>
    <property type="match status" value="1"/>
</dbReference>
<dbReference type="Pfam" id="PF14622">
    <property type="entry name" value="Ribonucleas_3_3"/>
    <property type="match status" value="1"/>
</dbReference>
<dbReference type="AlphaFoldDB" id="B8GE16"/>
<reference evidence="2 3" key="1">
    <citation type="journal article" date="2015" name="Genome Announc.">
        <title>Complete Genome Sequence of Methanosphaerula palustris E1-9CT, a Hydrogenotrophic Methanogen Isolated from a Minerotrophic Fen Peatland.</title>
        <authorList>
            <person name="Cadillo-Quiroz H."/>
            <person name="Browne P."/>
            <person name="Kyrpides N."/>
            <person name="Woyke T."/>
            <person name="Goodwin L."/>
            <person name="Detter C."/>
            <person name="Yavitt J.B."/>
            <person name="Zinder S.H."/>
        </authorList>
    </citation>
    <scope>NUCLEOTIDE SEQUENCE [LARGE SCALE GENOMIC DNA]</scope>
    <source>
        <strain evidence="3">ATCC BAA-1556 / DSM 19958 / E1-9c</strain>
    </source>
</reference>
<dbReference type="HOGENOM" id="CLU_000907_3_1_2"/>
<sequence>MTLEWQIEELERRIKYRFIDQAHPQRALTRLAFAGEQHFEDDRDMDALATLGDAVIDLLVIDDLLRTGVTRKGEITVLKVRRVNMSVLRSIAESLDLAPLVFWGKGEETQQVWLSGRVLAECCEAVIGAVFLDGGLRAVRQVLVTLELISEREVERRSGI</sequence>
<dbReference type="CDD" id="cd00593">
    <property type="entry name" value="RIBOc"/>
    <property type="match status" value="1"/>
</dbReference>
<gene>
    <name evidence="2" type="ordered locus">Mpal_2224</name>
</gene>
<dbReference type="SMART" id="SM00535">
    <property type="entry name" value="RIBOc"/>
    <property type="match status" value="1"/>
</dbReference>
<protein>
    <submittedName>
        <fullName evidence="2">Ribonuclease III</fullName>
    </submittedName>
</protein>